<evidence type="ECO:0000256" key="1">
    <source>
        <dbReference type="ARBA" id="ARBA00004123"/>
    </source>
</evidence>
<dbReference type="Proteomes" id="UP000703269">
    <property type="component" value="Unassembled WGS sequence"/>
</dbReference>
<feature type="compositionally biased region" description="Acidic residues" evidence="5">
    <location>
        <begin position="44"/>
        <end position="58"/>
    </location>
</feature>
<evidence type="ECO:0000256" key="4">
    <source>
        <dbReference type="ARBA" id="ARBA00023242"/>
    </source>
</evidence>
<feature type="compositionally biased region" description="Basic and acidic residues" evidence="5">
    <location>
        <begin position="99"/>
        <end position="115"/>
    </location>
</feature>
<feature type="compositionally biased region" description="Polar residues" evidence="5">
    <location>
        <begin position="494"/>
        <end position="509"/>
    </location>
</feature>
<gene>
    <name evidence="7" type="ORF">PsYK624_096360</name>
</gene>
<dbReference type="GO" id="GO:1990269">
    <property type="term" value="F:RNA polymerase II C-terminal domain phosphoserine binding"/>
    <property type="evidence" value="ECO:0007669"/>
    <property type="project" value="TreeGrafter"/>
</dbReference>
<comment type="subcellular location">
    <subcellularLocation>
        <location evidence="1">Nucleus</location>
    </subcellularLocation>
</comment>
<name>A0A9P3LGV7_9APHY</name>
<feature type="compositionally biased region" description="Basic residues" evidence="5">
    <location>
        <begin position="21"/>
        <end position="36"/>
    </location>
</feature>
<evidence type="ECO:0000256" key="3">
    <source>
        <dbReference type="ARBA" id="ARBA00023163"/>
    </source>
</evidence>
<feature type="compositionally biased region" description="Basic and acidic residues" evidence="5">
    <location>
        <begin position="133"/>
        <end position="167"/>
    </location>
</feature>
<feature type="region of interest" description="Disordered" evidence="5">
    <location>
        <begin position="99"/>
        <end position="187"/>
    </location>
</feature>
<accession>A0A9P3LGV7</accession>
<dbReference type="PROSITE" id="PS51360">
    <property type="entry name" value="PLUS3"/>
    <property type="match status" value="1"/>
</dbReference>
<feature type="compositionally biased region" description="Basic and acidic residues" evidence="5">
    <location>
        <begin position="458"/>
        <end position="467"/>
    </location>
</feature>
<evidence type="ECO:0000313" key="7">
    <source>
        <dbReference type="EMBL" id="GJE93477.1"/>
    </source>
</evidence>
<evidence type="ECO:0000259" key="6">
    <source>
        <dbReference type="PROSITE" id="PS51360"/>
    </source>
</evidence>
<dbReference type="EMBL" id="BPQB01000032">
    <property type="protein sequence ID" value="GJE93477.1"/>
    <property type="molecule type" value="Genomic_DNA"/>
</dbReference>
<feature type="compositionally biased region" description="Acidic residues" evidence="5">
    <location>
        <begin position="1"/>
        <end position="13"/>
    </location>
</feature>
<organism evidence="7 8">
    <name type="scientific">Phanerochaete sordida</name>
    <dbReference type="NCBI Taxonomy" id="48140"/>
    <lineage>
        <taxon>Eukaryota</taxon>
        <taxon>Fungi</taxon>
        <taxon>Dikarya</taxon>
        <taxon>Basidiomycota</taxon>
        <taxon>Agaricomycotina</taxon>
        <taxon>Agaricomycetes</taxon>
        <taxon>Polyporales</taxon>
        <taxon>Phanerochaetaceae</taxon>
        <taxon>Phanerochaete</taxon>
    </lineage>
</organism>
<feature type="region of interest" description="Disordered" evidence="5">
    <location>
        <begin position="1"/>
        <end position="72"/>
    </location>
</feature>
<dbReference type="OrthoDB" id="166375at2759"/>
<keyword evidence="8" id="KW-1185">Reference proteome</keyword>
<sequence length="522" mass="59216">MSDSEGDFSDELLELAGATEKKRRKRQADRTMKRRRAEAAQSDSESEDDKSGSDEEDNSNPFPLEGKYINEEDRARLMDMTEIEREGILAQRQEEIQRIQDKRNLDQMLRDRSGAGEDSVSKAAKRQHAQRGATKEKSRKLDELKAKRKAKDEKKRTRTDSPRRDRSSSPMDMETSDEEEEDGQLDKFDIYDDKDSRKAAKSHHDDEPAGLFEIGGIFLYRDDIAKYYLTPWFEDLVKGAWVRYCIGSEDGHSIYRACEIVEVSPKLVTAYKINDQPANQELVLRHGASEKSFPMNMISNSTITEKEWNRVVRVCEAEKIPLPTKHQVQKKREQIKKLTSQSLTEADISNMISRRAQINKKQSVAQITLEKSRLNQARTLALRRNDHTEVAEIDIQLAALTGDTPARPRSSQADELARLNERNRKANQEAARKAEMIEAERKRRERKLAHGNGTATPDRMRMLKNGDSRPGTPGTPVSRTEAGTPAPPSDTPARPSSTKPGDTTVSFETSVLDDVDIDLGDF</sequence>
<feature type="compositionally biased region" description="Acidic residues" evidence="5">
    <location>
        <begin position="511"/>
        <end position="522"/>
    </location>
</feature>
<feature type="compositionally biased region" description="Basic and acidic residues" evidence="5">
    <location>
        <begin position="415"/>
        <end position="442"/>
    </location>
</feature>
<keyword evidence="3" id="KW-0804">Transcription</keyword>
<protein>
    <submittedName>
        <fullName evidence="7">Plus-3-domain-containing protein</fullName>
    </submittedName>
</protein>
<feature type="compositionally biased region" description="Acidic residues" evidence="5">
    <location>
        <begin position="174"/>
        <end position="183"/>
    </location>
</feature>
<dbReference type="SMART" id="SM00719">
    <property type="entry name" value="Plus3"/>
    <property type="match status" value="1"/>
</dbReference>
<comment type="caution">
    <text evidence="7">The sequence shown here is derived from an EMBL/GenBank/DDBJ whole genome shotgun (WGS) entry which is preliminary data.</text>
</comment>
<dbReference type="InterPro" id="IPR036128">
    <property type="entry name" value="Plus3-like_sf"/>
</dbReference>
<feature type="domain" description="Plus3" evidence="6">
    <location>
        <begin position="208"/>
        <end position="340"/>
    </location>
</feature>
<dbReference type="Pfam" id="PF03126">
    <property type="entry name" value="Plus-3"/>
    <property type="match status" value="1"/>
</dbReference>
<keyword evidence="2" id="KW-0805">Transcription regulation</keyword>
<keyword evidence="4" id="KW-0539">Nucleus</keyword>
<evidence type="ECO:0000256" key="5">
    <source>
        <dbReference type="SAM" id="MobiDB-lite"/>
    </source>
</evidence>
<dbReference type="GO" id="GO:0016593">
    <property type="term" value="C:Cdc73/Paf1 complex"/>
    <property type="evidence" value="ECO:0007669"/>
    <property type="project" value="TreeGrafter"/>
</dbReference>
<dbReference type="PANTHER" id="PTHR13115:SF8">
    <property type="entry name" value="RNA POLYMERASE-ASSOCIATED PROTEIN RTF1 HOMOLOG"/>
    <property type="match status" value="1"/>
</dbReference>
<dbReference type="Gene3D" id="3.90.70.200">
    <property type="entry name" value="Plus-3 domain"/>
    <property type="match status" value="1"/>
</dbReference>
<evidence type="ECO:0000256" key="2">
    <source>
        <dbReference type="ARBA" id="ARBA00023015"/>
    </source>
</evidence>
<dbReference type="AlphaFoldDB" id="A0A9P3LGV7"/>
<dbReference type="SUPFAM" id="SSF159042">
    <property type="entry name" value="Plus3-like"/>
    <property type="match status" value="1"/>
</dbReference>
<feature type="region of interest" description="Disordered" evidence="5">
    <location>
        <begin position="402"/>
        <end position="522"/>
    </location>
</feature>
<reference evidence="7 8" key="1">
    <citation type="submission" date="2021-08" db="EMBL/GenBank/DDBJ databases">
        <title>Draft Genome Sequence of Phanerochaete sordida strain YK-624.</title>
        <authorList>
            <person name="Mori T."/>
            <person name="Dohra H."/>
            <person name="Suzuki T."/>
            <person name="Kawagishi H."/>
            <person name="Hirai H."/>
        </authorList>
    </citation>
    <scope>NUCLEOTIDE SEQUENCE [LARGE SCALE GENOMIC DNA]</scope>
    <source>
        <strain evidence="7 8">YK-624</strain>
    </source>
</reference>
<dbReference type="GO" id="GO:0003677">
    <property type="term" value="F:DNA binding"/>
    <property type="evidence" value="ECO:0007669"/>
    <property type="project" value="InterPro"/>
</dbReference>
<evidence type="ECO:0000313" key="8">
    <source>
        <dbReference type="Proteomes" id="UP000703269"/>
    </source>
</evidence>
<dbReference type="InterPro" id="IPR004343">
    <property type="entry name" value="Plus-3_dom"/>
</dbReference>
<proteinExistence type="predicted"/>
<dbReference type="PANTHER" id="PTHR13115">
    <property type="entry name" value="RNA POLYMERASE-ASSOCIATED PROTEIN RTF1 HOMOLOG"/>
    <property type="match status" value="1"/>
</dbReference>